<dbReference type="EMBL" id="JACHDB010000001">
    <property type="protein sequence ID" value="MBB5432396.1"/>
    <property type="molecule type" value="Genomic_DNA"/>
</dbReference>
<accession>A0A7W8QMX9</accession>
<dbReference type="SUPFAM" id="SSF103473">
    <property type="entry name" value="MFS general substrate transporter"/>
    <property type="match status" value="1"/>
</dbReference>
<evidence type="ECO:0000256" key="1">
    <source>
        <dbReference type="SAM" id="Phobius"/>
    </source>
</evidence>
<evidence type="ECO:0000313" key="3">
    <source>
        <dbReference type="EMBL" id="MBB5432396.1"/>
    </source>
</evidence>
<dbReference type="Proteomes" id="UP000572635">
    <property type="component" value="Unassembled WGS sequence"/>
</dbReference>
<comment type="caution">
    <text evidence="3">The sequence shown here is derived from an EMBL/GenBank/DDBJ whole genome shotgun (WGS) entry which is preliminary data.</text>
</comment>
<keyword evidence="1" id="KW-1133">Transmembrane helix</keyword>
<dbReference type="AlphaFoldDB" id="A0A7W8QMX9"/>
<keyword evidence="1" id="KW-0472">Membrane</keyword>
<evidence type="ECO:0008006" key="5">
    <source>
        <dbReference type="Google" id="ProtNLM"/>
    </source>
</evidence>
<gene>
    <name evidence="3" type="ORF">HDA36_002480</name>
</gene>
<feature type="signal peptide" evidence="2">
    <location>
        <begin position="1"/>
        <end position="17"/>
    </location>
</feature>
<dbReference type="RefSeq" id="WP_184391969.1">
    <property type="nucleotide sequence ID" value="NZ_BAAAJD010000042.1"/>
</dbReference>
<sequence length="111" mass="10380">MIAALCLAQAAALAVVAAGPGFGAIGAALAVAGLCAVPQLSLFLQLIDRAAPPSGWAQAQSLGGVADTAGSAAGLAAGGALTGAFGARPVLAAAVAAALAVIPALAWPLRR</sequence>
<keyword evidence="2" id="KW-0732">Signal</keyword>
<proteinExistence type="predicted"/>
<evidence type="ECO:0000256" key="2">
    <source>
        <dbReference type="SAM" id="SignalP"/>
    </source>
</evidence>
<keyword evidence="1" id="KW-0812">Transmembrane</keyword>
<evidence type="ECO:0000313" key="4">
    <source>
        <dbReference type="Proteomes" id="UP000572635"/>
    </source>
</evidence>
<protein>
    <recommendedName>
        <fullName evidence="5">MFS transporter</fullName>
    </recommendedName>
</protein>
<feature type="chain" id="PRO_5038722485" description="MFS transporter" evidence="2">
    <location>
        <begin position="18"/>
        <end position="111"/>
    </location>
</feature>
<organism evidence="3 4">
    <name type="scientific">Nocardiopsis composta</name>
    <dbReference type="NCBI Taxonomy" id="157465"/>
    <lineage>
        <taxon>Bacteria</taxon>
        <taxon>Bacillati</taxon>
        <taxon>Actinomycetota</taxon>
        <taxon>Actinomycetes</taxon>
        <taxon>Streptosporangiales</taxon>
        <taxon>Nocardiopsidaceae</taxon>
        <taxon>Nocardiopsis</taxon>
    </lineage>
</organism>
<reference evidence="3 4" key="1">
    <citation type="submission" date="2020-08" db="EMBL/GenBank/DDBJ databases">
        <title>Sequencing the genomes of 1000 actinobacteria strains.</title>
        <authorList>
            <person name="Klenk H.-P."/>
        </authorList>
    </citation>
    <scope>NUCLEOTIDE SEQUENCE [LARGE SCALE GENOMIC DNA]</scope>
    <source>
        <strain evidence="3 4">DSM 44551</strain>
    </source>
</reference>
<feature type="transmembrane region" description="Helical" evidence="1">
    <location>
        <begin position="90"/>
        <end position="109"/>
    </location>
</feature>
<name>A0A7W8QMX9_9ACTN</name>
<keyword evidence="4" id="KW-1185">Reference proteome</keyword>
<dbReference type="InterPro" id="IPR036259">
    <property type="entry name" value="MFS_trans_sf"/>
</dbReference>